<dbReference type="InterPro" id="IPR003838">
    <property type="entry name" value="ABC3_permease_C"/>
</dbReference>
<feature type="transmembrane region" description="Helical" evidence="7">
    <location>
        <begin position="21"/>
        <end position="41"/>
    </location>
</feature>
<gene>
    <name evidence="10" type="ORF">H9819_00420</name>
</gene>
<feature type="transmembrane region" description="Helical" evidence="7">
    <location>
        <begin position="283"/>
        <end position="308"/>
    </location>
</feature>
<dbReference type="GO" id="GO:0022857">
    <property type="term" value="F:transmembrane transporter activity"/>
    <property type="evidence" value="ECO:0007669"/>
    <property type="project" value="TreeGrafter"/>
</dbReference>
<evidence type="ECO:0000259" key="9">
    <source>
        <dbReference type="Pfam" id="PF12704"/>
    </source>
</evidence>
<reference evidence="10" key="2">
    <citation type="submission" date="2021-04" db="EMBL/GenBank/DDBJ databases">
        <authorList>
            <person name="Gilroy R."/>
        </authorList>
    </citation>
    <scope>NUCLEOTIDE SEQUENCE</scope>
    <source>
        <strain evidence="10">ChiHjej12B11-24981</strain>
    </source>
</reference>
<evidence type="ECO:0000256" key="7">
    <source>
        <dbReference type="SAM" id="Phobius"/>
    </source>
</evidence>
<keyword evidence="4 7" id="KW-1133">Transmembrane helix</keyword>
<sequence length="413" mass="45568">MKVDKDTLEEILVTITRNKTRSLLTAFGVFWGIFMLVALSGGGRGVQESLQHQFEGFATNSAFVVANKTNEAYKGFRKGRWWQLEVSDVDIVASIDGVEMATPTTAQWGKTAAYEGNKYECSVRGLFPNYAKLEHQEMAYGRYINDVDISERRKVCVIGKRVYEALFKEGGDPCGRYIQVDGVYYRVIGMCANEGNVSIQGESSEAVTLPYTTMQQVYNLGNHVQLVCFTMKPGVRVKDMQPEVERRIKEAHYISPTDKQAVLTLNMEAMFSMMDNLMRGVRFLTWMVGLGTLLAGAIGVSNIMMVTVKERTTEIGIRRAIGARPRDILQQILSESIVLTTVAGMAGISFAVFVLNVVEAAANPPGVVETHYQVGFWLAVGACLLVIALGILAGLAPAYRAMAVKPIEAIRDE</sequence>
<protein>
    <submittedName>
        <fullName evidence="10">ABC transporter permease</fullName>
    </submittedName>
</protein>
<dbReference type="AlphaFoldDB" id="A0A9D2A2J9"/>
<evidence type="ECO:0000256" key="3">
    <source>
        <dbReference type="ARBA" id="ARBA00022692"/>
    </source>
</evidence>
<evidence type="ECO:0000256" key="4">
    <source>
        <dbReference type="ARBA" id="ARBA00022989"/>
    </source>
</evidence>
<comment type="similarity">
    <text evidence="6">Belongs to the ABC-4 integral membrane protein family.</text>
</comment>
<evidence type="ECO:0000259" key="8">
    <source>
        <dbReference type="Pfam" id="PF02687"/>
    </source>
</evidence>
<evidence type="ECO:0000256" key="2">
    <source>
        <dbReference type="ARBA" id="ARBA00022475"/>
    </source>
</evidence>
<feature type="transmembrane region" description="Helical" evidence="7">
    <location>
        <begin position="374"/>
        <end position="396"/>
    </location>
</feature>
<dbReference type="Proteomes" id="UP000824023">
    <property type="component" value="Unassembled WGS sequence"/>
</dbReference>
<keyword evidence="3 7" id="KW-0812">Transmembrane</keyword>
<evidence type="ECO:0000256" key="1">
    <source>
        <dbReference type="ARBA" id="ARBA00004651"/>
    </source>
</evidence>
<organism evidence="10 11">
    <name type="scientific">Candidatus Bacteroides merdipullorum</name>
    <dbReference type="NCBI Taxonomy" id="2838474"/>
    <lineage>
        <taxon>Bacteria</taxon>
        <taxon>Pseudomonadati</taxon>
        <taxon>Bacteroidota</taxon>
        <taxon>Bacteroidia</taxon>
        <taxon>Bacteroidales</taxon>
        <taxon>Bacteroidaceae</taxon>
        <taxon>Bacteroides</taxon>
    </lineage>
</organism>
<evidence type="ECO:0000313" key="10">
    <source>
        <dbReference type="EMBL" id="HIZ00708.1"/>
    </source>
</evidence>
<accession>A0A9D2A2J9</accession>
<comment type="subcellular location">
    <subcellularLocation>
        <location evidence="1">Cell membrane</location>
        <topology evidence="1">Multi-pass membrane protein</topology>
    </subcellularLocation>
</comment>
<feature type="domain" description="MacB-like periplasmic core" evidence="9">
    <location>
        <begin position="22"/>
        <end position="246"/>
    </location>
</feature>
<name>A0A9D2A2J9_9BACE</name>
<dbReference type="PANTHER" id="PTHR30572">
    <property type="entry name" value="MEMBRANE COMPONENT OF TRANSPORTER-RELATED"/>
    <property type="match status" value="1"/>
</dbReference>
<dbReference type="PANTHER" id="PTHR30572:SF4">
    <property type="entry name" value="ABC TRANSPORTER PERMEASE YTRF"/>
    <property type="match status" value="1"/>
</dbReference>
<keyword evidence="2" id="KW-1003">Cell membrane</keyword>
<evidence type="ECO:0000313" key="11">
    <source>
        <dbReference type="Proteomes" id="UP000824023"/>
    </source>
</evidence>
<feature type="transmembrane region" description="Helical" evidence="7">
    <location>
        <begin position="328"/>
        <end position="354"/>
    </location>
</feature>
<dbReference type="InterPro" id="IPR050250">
    <property type="entry name" value="Macrolide_Exporter_MacB"/>
</dbReference>
<dbReference type="EMBL" id="DXCK01000006">
    <property type="protein sequence ID" value="HIZ00708.1"/>
    <property type="molecule type" value="Genomic_DNA"/>
</dbReference>
<reference evidence="10" key="1">
    <citation type="journal article" date="2021" name="PeerJ">
        <title>Extensive microbial diversity within the chicken gut microbiome revealed by metagenomics and culture.</title>
        <authorList>
            <person name="Gilroy R."/>
            <person name="Ravi A."/>
            <person name="Getino M."/>
            <person name="Pursley I."/>
            <person name="Horton D.L."/>
            <person name="Alikhan N.F."/>
            <person name="Baker D."/>
            <person name="Gharbi K."/>
            <person name="Hall N."/>
            <person name="Watson M."/>
            <person name="Adriaenssens E.M."/>
            <person name="Foster-Nyarko E."/>
            <person name="Jarju S."/>
            <person name="Secka A."/>
            <person name="Antonio M."/>
            <person name="Oren A."/>
            <person name="Chaudhuri R.R."/>
            <person name="La Ragione R."/>
            <person name="Hildebrand F."/>
            <person name="Pallen M.J."/>
        </authorList>
    </citation>
    <scope>NUCLEOTIDE SEQUENCE</scope>
    <source>
        <strain evidence="10">ChiHjej12B11-24981</strain>
    </source>
</reference>
<dbReference type="Pfam" id="PF12704">
    <property type="entry name" value="MacB_PCD"/>
    <property type="match status" value="1"/>
</dbReference>
<dbReference type="Pfam" id="PF02687">
    <property type="entry name" value="FtsX"/>
    <property type="match status" value="1"/>
</dbReference>
<dbReference type="GO" id="GO:0005886">
    <property type="term" value="C:plasma membrane"/>
    <property type="evidence" value="ECO:0007669"/>
    <property type="project" value="UniProtKB-SubCell"/>
</dbReference>
<feature type="domain" description="ABC3 transporter permease C-terminal" evidence="8">
    <location>
        <begin position="287"/>
        <end position="404"/>
    </location>
</feature>
<keyword evidence="5 7" id="KW-0472">Membrane</keyword>
<evidence type="ECO:0000256" key="6">
    <source>
        <dbReference type="ARBA" id="ARBA00038076"/>
    </source>
</evidence>
<comment type="caution">
    <text evidence="10">The sequence shown here is derived from an EMBL/GenBank/DDBJ whole genome shotgun (WGS) entry which is preliminary data.</text>
</comment>
<proteinExistence type="inferred from homology"/>
<dbReference type="InterPro" id="IPR025857">
    <property type="entry name" value="MacB_PCD"/>
</dbReference>
<evidence type="ECO:0000256" key="5">
    <source>
        <dbReference type="ARBA" id="ARBA00023136"/>
    </source>
</evidence>